<dbReference type="EMBL" id="MW018138">
    <property type="protein sequence ID" value="QPB44269.1"/>
    <property type="molecule type" value="Genomic_DNA"/>
</dbReference>
<protein>
    <submittedName>
        <fullName evidence="1">Uncharacterized protein</fullName>
    </submittedName>
</protein>
<dbReference type="KEGG" id="vg:80543465"/>
<proteinExistence type="predicted"/>
<accession>A0A7S8BDJ8</accession>
<sequence length="145" mass="16718">MNVLILRSHRPHFTFHDHVSLFGVTGAYIKDGAEARHEPLPKMQDQQHMTNYACWKCSEKTKVHPYRNNRFHPFPTLSLRCSPCHHDVIACAGCGRTSPDWFYTWPRSQGAPLVQDKCIDCWAKSEAERCRSPVAKRRNRASARA</sequence>
<dbReference type="Proteomes" id="UP001162098">
    <property type="component" value="Segment"/>
</dbReference>
<reference evidence="1 2" key="1">
    <citation type="submission" date="2020-09" db="EMBL/GenBank/DDBJ databases">
        <authorList>
            <person name="Zhang R."/>
            <person name="Garcia K."/>
            <person name="Ogata H."/>
        </authorList>
    </citation>
    <scope>NUCLEOTIDE SEQUENCE [LARGE SCALE GENOMIC DNA]</scope>
    <source>
        <strain evidence="2">stheno</strain>
    </source>
</reference>
<name>A0A7S8BDJ8_9VIRU</name>
<organism evidence="1 2">
    <name type="scientific">Medusavirus stheno T3</name>
    <dbReference type="NCBI Taxonomy" id="3069717"/>
    <lineage>
        <taxon>Viruses</taxon>
        <taxon>Varidnaviria</taxon>
        <taxon>Bamfordvirae</taxon>
        <taxon>Nucleocytoviricota</taxon>
        <taxon>Megaviricetes</taxon>
        <taxon>Mamonoviridae</taxon>
        <taxon>Medusavirus</taxon>
        <taxon>Medusavirus sthenus</taxon>
    </lineage>
</organism>
<evidence type="ECO:0000313" key="1">
    <source>
        <dbReference type="EMBL" id="QPB44269.1"/>
    </source>
</evidence>
<evidence type="ECO:0000313" key="2">
    <source>
        <dbReference type="Proteomes" id="UP001162098"/>
    </source>
</evidence>
<keyword evidence="2" id="KW-1185">Reference proteome</keyword>